<dbReference type="Pfam" id="PF01553">
    <property type="entry name" value="Acyltransferase"/>
    <property type="match status" value="1"/>
</dbReference>
<evidence type="ECO:0000259" key="1">
    <source>
        <dbReference type="Pfam" id="PF01553"/>
    </source>
</evidence>
<dbReference type="GO" id="GO:0006655">
    <property type="term" value="P:phosphatidylglycerol biosynthetic process"/>
    <property type="evidence" value="ECO:0007669"/>
    <property type="project" value="TreeGrafter"/>
</dbReference>
<dbReference type="RefSeq" id="XP_013233131.1">
    <property type="nucleotide sequence ID" value="XM_013377677.1"/>
</dbReference>
<dbReference type="EMBL" id="HG675716">
    <property type="protein sequence ID" value="CDJ42381.1"/>
    <property type="molecule type" value="Genomic_DNA"/>
</dbReference>
<reference evidence="2" key="2">
    <citation type="submission" date="2013-10" db="EMBL/GenBank/DDBJ databases">
        <authorList>
            <person name="Aslett M."/>
        </authorList>
    </citation>
    <scope>NUCLEOTIDE SEQUENCE [LARGE SCALE GENOMIC DNA]</scope>
    <source>
        <strain evidence="2">Houghton</strain>
    </source>
</reference>
<evidence type="ECO:0000313" key="3">
    <source>
        <dbReference type="Proteomes" id="UP000030747"/>
    </source>
</evidence>
<keyword evidence="2" id="KW-0012">Acyltransferase</keyword>
<dbReference type="InterPro" id="IPR002123">
    <property type="entry name" value="Plipid/glycerol_acylTrfase"/>
</dbReference>
<evidence type="ECO:0000313" key="2">
    <source>
        <dbReference type="EMBL" id="CDJ42381.1"/>
    </source>
</evidence>
<proteinExistence type="predicted"/>
<name>U6KWN0_EIMTE</name>
<dbReference type="PANTHER" id="PTHR35695">
    <property type="entry name" value="GLYCEROL-3-PHOSPHATE ACYLTRANSFERASE, CHLOROPLASTIC"/>
    <property type="match status" value="1"/>
</dbReference>
<organism evidence="2 3">
    <name type="scientific">Eimeria tenella</name>
    <name type="common">Coccidian parasite</name>
    <dbReference type="NCBI Taxonomy" id="5802"/>
    <lineage>
        <taxon>Eukaryota</taxon>
        <taxon>Sar</taxon>
        <taxon>Alveolata</taxon>
        <taxon>Apicomplexa</taxon>
        <taxon>Conoidasida</taxon>
        <taxon>Coccidia</taxon>
        <taxon>Eucoccidiorida</taxon>
        <taxon>Eimeriorina</taxon>
        <taxon>Eimeriidae</taxon>
        <taxon>Eimeria</taxon>
    </lineage>
</organism>
<feature type="domain" description="Phospholipid/glycerol acyltransferase" evidence="1">
    <location>
        <begin position="297"/>
        <end position="413"/>
    </location>
</feature>
<dbReference type="Gene3D" id="3.40.1130.10">
    <property type="entry name" value="Glycerol-3-phosphate (1)-acyltransferase"/>
    <property type="match status" value="1"/>
</dbReference>
<dbReference type="GO" id="GO:0004366">
    <property type="term" value="F:glycerol-3-phosphate O-acyltransferase activity"/>
    <property type="evidence" value="ECO:0007669"/>
    <property type="project" value="InterPro"/>
</dbReference>
<dbReference type="VEuPathDB" id="ToxoDB:ETH_00020645"/>
<dbReference type="OrthoDB" id="524544at2759"/>
<dbReference type="SUPFAM" id="SSF69593">
    <property type="entry name" value="Glycerol-3-phosphate (1)-acyltransferase"/>
    <property type="match status" value="1"/>
</dbReference>
<sequence>MRAAAGTTRAAATTAAAAAAAAATARAAARGISFFIGRPFGLTCLFAAIAFSAFRPTDALQLKHQQPAANASLPMAWASQGYGRLMGISTRAPLAANRGDALSLLRRRPAPVAAAGTAATAALMTAAEAADAAAIAAAKAATAAKTTASSLFPYGLPPALSPQSAASPKTAAALDEAKEVIEREMWRLYNTQQQQPQQKQQKLLSAQQVEQLIGFSRDFCNSAKISGKATAVECVVKLLSVLQQCMRCSSYVFSAFSAAQKSPMDFTEWSLSIWEPLIDLENSKLHVSEDTLLRLSRHLRSGGNAVLLSNHQTEPDPLLARLLFRKRGFNDLYEALTAVAGYRVRSDLLSVPFSMSCDMICVHSKKHLSSGADGLEQQRRENVQAMQALQHLLEKGGSLIWVAPSGGRDRANQQGVYAQPDPFDAKTVQTFSLFAKRARDSSGHKTLFFPMAVYTAPICPPPKEVAKELGETRSCNFSPVGLAIGEPLEADLSSSLLTAKAEEQTRALYSAVSSFPS</sequence>
<dbReference type="AlphaFoldDB" id="U6KWN0"/>
<dbReference type="InterPro" id="IPR016222">
    <property type="entry name" value="G3P_O-acylTrfase_chlp"/>
</dbReference>
<reference evidence="2" key="1">
    <citation type="submission" date="2013-10" db="EMBL/GenBank/DDBJ databases">
        <title>Genomic analysis of the causative agents of coccidiosis in chickens.</title>
        <authorList>
            <person name="Reid A.J."/>
            <person name="Blake D."/>
            <person name="Billington K."/>
            <person name="Browne H."/>
            <person name="Dunn M."/>
            <person name="Hung S."/>
            <person name="Kawahara F."/>
            <person name="Miranda-Saavedra D."/>
            <person name="Mourier T."/>
            <person name="Nagra H."/>
            <person name="Otto T.D."/>
            <person name="Rawlings N."/>
            <person name="Sanchez A."/>
            <person name="Sanders M."/>
            <person name="Subramaniam C."/>
            <person name="Tay Y."/>
            <person name="Dear P."/>
            <person name="Doerig C."/>
            <person name="Gruber A."/>
            <person name="Parkinson J."/>
            <person name="Shirley M."/>
            <person name="Wan K.L."/>
            <person name="Berriman M."/>
            <person name="Tomley F."/>
            <person name="Pain A."/>
        </authorList>
    </citation>
    <scope>NUCLEOTIDE SEQUENCE [LARGE SCALE GENOMIC DNA]</scope>
    <source>
        <strain evidence="2">Houghton</strain>
    </source>
</reference>
<dbReference type="GeneID" id="25253247"/>
<protein>
    <submittedName>
        <fullName evidence="2">Glycerol-3-phosphate acyltransferase, putative</fullName>
    </submittedName>
</protein>
<accession>U6KWN0</accession>
<gene>
    <name evidence="2" type="ORF">ETH_00020645</name>
</gene>
<dbReference type="VEuPathDB" id="ToxoDB:ETH2_1129300"/>
<keyword evidence="2" id="KW-0808">Transferase</keyword>
<dbReference type="Proteomes" id="UP000030747">
    <property type="component" value="Unassembled WGS sequence"/>
</dbReference>
<dbReference type="PANTHER" id="PTHR35695:SF1">
    <property type="entry name" value="GLYCEROL-3-PHOSPHATE ACYLTRANSFERASE, CHLOROPLASTIC"/>
    <property type="match status" value="1"/>
</dbReference>
<keyword evidence="3" id="KW-1185">Reference proteome</keyword>